<evidence type="ECO:0000256" key="5">
    <source>
        <dbReference type="ARBA" id="ARBA00022692"/>
    </source>
</evidence>
<dbReference type="PRINTS" id="PR00604">
    <property type="entry name" value="CYTCHRMECIAB"/>
</dbReference>
<dbReference type="SUPFAM" id="SSF46626">
    <property type="entry name" value="Cytochrome c"/>
    <property type="match status" value="1"/>
</dbReference>
<dbReference type="RefSeq" id="WP_154151316.1">
    <property type="nucleotide sequence ID" value="NZ_SZWE01000001.1"/>
</dbReference>
<dbReference type="GO" id="GO:0009055">
    <property type="term" value="F:electron transfer activity"/>
    <property type="evidence" value="ECO:0007669"/>
    <property type="project" value="InterPro"/>
</dbReference>
<evidence type="ECO:0000313" key="14">
    <source>
        <dbReference type="EMBL" id="MRU15773.1"/>
    </source>
</evidence>
<evidence type="ECO:0000256" key="7">
    <source>
        <dbReference type="ARBA" id="ARBA00022982"/>
    </source>
</evidence>
<dbReference type="GO" id="GO:0020037">
    <property type="term" value="F:heme binding"/>
    <property type="evidence" value="ECO:0007669"/>
    <property type="project" value="InterPro"/>
</dbReference>
<dbReference type="InterPro" id="IPR009056">
    <property type="entry name" value="Cyt_c-like_dom"/>
</dbReference>
<keyword evidence="9 11" id="KW-0408">Iron</keyword>
<dbReference type="Proteomes" id="UP000564704">
    <property type="component" value="Unassembled WGS sequence"/>
</dbReference>
<gene>
    <name evidence="14" type="ORF">FDP25_10080</name>
</gene>
<evidence type="ECO:0000256" key="11">
    <source>
        <dbReference type="PROSITE-ProRule" id="PRU00433"/>
    </source>
</evidence>
<dbReference type="Pfam" id="PF00034">
    <property type="entry name" value="Cytochrom_C"/>
    <property type="match status" value="1"/>
</dbReference>
<evidence type="ECO:0000256" key="10">
    <source>
        <dbReference type="ARBA" id="ARBA00023136"/>
    </source>
</evidence>
<evidence type="ECO:0000256" key="3">
    <source>
        <dbReference type="ARBA" id="ARBA00022475"/>
    </source>
</evidence>
<dbReference type="Gene3D" id="1.10.760.10">
    <property type="entry name" value="Cytochrome c-like domain"/>
    <property type="match status" value="1"/>
</dbReference>
<dbReference type="EMBL" id="SZWE01000001">
    <property type="protein sequence ID" value="MRU15773.1"/>
    <property type="molecule type" value="Genomic_DNA"/>
</dbReference>
<feature type="signal peptide" evidence="12">
    <location>
        <begin position="1"/>
        <end position="21"/>
    </location>
</feature>
<dbReference type="InterPro" id="IPR002327">
    <property type="entry name" value="Cyt_c_1A/1B"/>
</dbReference>
<keyword evidence="5" id="KW-0812">Transmembrane</keyword>
<comment type="subcellular location">
    <subcellularLocation>
        <location evidence="1">Cell membrane</location>
        <topology evidence="1">Single-pass membrane protein</topology>
    </subcellularLocation>
</comment>
<feature type="domain" description="Cytochrome c" evidence="13">
    <location>
        <begin position="23"/>
        <end position="126"/>
    </location>
</feature>
<dbReference type="GO" id="GO:0046872">
    <property type="term" value="F:metal ion binding"/>
    <property type="evidence" value="ECO:0007669"/>
    <property type="project" value="UniProtKB-KW"/>
</dbReference>
<evidence type="ECO:0000256" key="4">
    <source>
        <dbReference type="ARBA" id="ARBA00022617"/>
    </source>
</evidence>
<dbReference type="PROSITE" id="PS51007">
    <property type="entry name" value="CYTC"/>
    <property type="match status" value="1"/>
</dbReference>
<dbReference type="OrthoDB" id="9805828at2"/>
<evidence type="ECO:0000256" key="6">
    <source>
        <dbReference type="ARBA" id="ARBA00022723"/>
    </source>
</evidence>
<dbReference type="AlphaFoldDB" id="A0A844D1P5"/>
<proteinExistence type="predicted"/>
<keyword evidence="8" id="KW-1133">Transmembrane helix</keyword>
<keyword evidence="6 11" id="KW-0479">Metal-binding</keyword>
<dbReference type="PANTHER" id="PTHR11961">
    <property type="entry name" value="CYTOCHROME C"/>
    <property type="match status" value="1"/>
</dbReference>
<evidence type="ECO:0000256" key="8">
    <source>
        <dbReference type="ARBA" id="ARBA00022989"/>
    </source>
</evidence>
<name>A0A844D1P5_9RHOB</name>
<evidence type="ECO:0000259" key="13">
    <source>
        <dbReference type="PROSITE" id="PS51007"/>
    </source>
</evidence>
<reference evidence="14 15" key="1">
    <citation type="submission" date="2019-05" db="EMBL/GenBank/DDBJ databases">
        <title>Roseovarius bejariae sp. nov., a moderately halophylic bacterium isolated from a saline soil in Rambla Salada (Murcia).</title>
        <authorList>
            <person name="Castro D.J."/>
            <person name="Gomez-Altuve A."/>
            <person name="Reina J.C."/>
            <person name="Rodriguez M."/>
            <person name="Sampedro I."/>
            <person name="Llamas I."/>
            <person name="Martinez-Checa F."/>
        </authorList>
    </citation>
    <scope>NUCLEOTIDE SEQUENCE [LARGE SCALE GENOMIC DNA]</scope>
    <source>
        <strain evidence="14 15">A21</strain>
    </source>
</reference>
<dbReference type="GO" id="GO:0005886">
    <property type="term" value="C:plasma membrane"/>
    <property type="evidence" value="ECO:0007669"/>
    <property type="project" value="UniProtKB-SubCell"/>
</dbReference>
<evidence type="ECO:0000256" key="1">
    <source>
        <dbReference type="ARBA" id="ARBA00004162"/>
    </source>
</evidence>
<sequence length="126" mass="13415">MITKHIAAATLLAALATPALAEGDPEAGEKVFRKCKACHQVGEGAKNRVGPALNGIVGAKVGQAEDFRYSKAFEEKAAEGMVWDDEALAAYLANPRDYIPGNKMSFAGLRKDDDIADVIAYLGTFE</sequence>
<comment type="caution">
    <text evidence="14">The sequence shown here is derived from an EMBL/GenBank/DDBJ whole genome shotgun (WGS) entry which is preliminary data.</text>
</comment>
<dbReference type="InterPro" id="IPR036909">
    <property type="entry name" value="Cyt_c-like_dom_sf"/>
</dbReference>
<keyword evidence="10" id="KW-0472">Membrane</keyword>
<evidence type="ECO:0000256" key="9">
    <source>
        <dbReference type="ARBA" id="ARBA00023004"/>
    </source>
</evidence>
<keyword evidence="2" id="KW-0813">Transport</keyword>
<keyword evidence="12" id="KW-0732">Signal</keyword>
<dbReference type="FunFam" id="1.10.760.10:FF:000026">
    <property type="entry name" value="Cytochrome C, membrane-bound"/>
    <property type="match status" value="1"/>
</dbReference>
<organism evidence="14 15">
    <name type="scientific">Roseovarius bejariae</name>
    <dbReference type="NCBI Taxonomy" id="2576383"/>
    <lineage>
        <taxon>Bacteria</taxon>
        <taxon>Pseudomonadati</taxon>
        <taxon>Pseudomonadota</taxon>
        <taxon>Alphaproteobacteria</taxon>
        <taxon>Rhodobacterales</taxon>
        <taxon>Roseobacteraceae</taxon>
        <taxon>Roseovarius</taxon>
    </lineage>
</organism>
<protein>
    <submittedName>
        <fullName evidence="14">Cytochrome c family protein</fullName>
    </submittedName>
</protein>
<keyword evidence="7" id="KW-0249">Electron transport</keyword>
<feature type="chain" id="PRO_5032710969" evidence="12">
    <location>
        <begin position="22"/>
        <end position="126"/>
    </location>
</feature>
<evidence type="ECO:0000256" key="12">
    <source>
        <dbReference type="SAM" id="SignalP"/>
    </source>
</evidence>
<keyword evidence="3" id="KW-1003">Cell membrane</keyword>
<keyword evidence="15" id="KW-1185">Reference proteome</keyword>
<keyword evidence="4 11" id="KW-0349">Heme</keyword>
<accession>A0A844D1P5</accession>
<evidence type="ECO:0000256" key="2">
    <source>
        <dbReference type="ARBA" id="ARBA00022448"/>
    </source>
</evidence>
<evidence type="ECO:0000313" key="15">
    <source>
        <dbReference type="Proteomes" id="UP000564704"/>
    </source>
</evidence>